<feature type="chain" id="PRO_5027033853" description="Lipoprotein" evidence="1">
    <location>
        <begin position="20"/>
        <end position="232"/>
    </location>
</feature>
<reference evidence="2 3" key="1">
    <citation type="submission" date="2018-06" db="EMBL/GenBank/DDBJ databases">
        <title>Complete genome of Desulfovibrio marinus P48SEP.</title>
        <authorList>
            <person name="Crispim J.S."/>
            <person name="Vidigal P.M.P."/>
            <person name="Silva L.C.F."/>
            <person name="Araujo L.C."/>
            <person name="Laguardia C.N."/>
            <person name="Dias R.S."/>
            <person name="Sousa M.P."/>
            <person name="Paula S.O."/>
            <person name="Silva C."/>
        </authorList>
    </citation>
    <scope>NUCLEOTIDE SEQUENCE [LARGE SCALE GENOMIC DNA]</scope>
    <source>
        <strain evidence="2 3">P48SEP</strain>
    </source>
</reference>
<accession>A0A6P1ZI88</accession>
<dbReference type="Proteomes" id="UP000434052">
    <property type="component" value="Unassembled WGS sequence"/>
</dbReference>
<gene>
    <name evidence="2" type="ORF">DQK91_11860</name>
</gene>
<keyword evidence="1" id="KW-0732">Signal</keyword>
<protein>
    <recommendedName>
        <fullName evidence="4">Lipoprotein</fullName>
    </recommendedName>
</protein>
<dbReference type="AlphaFoldDB" id="A0A6P1ZI88"/>
<dbReference type="PROSITE" id="PS51257">
    <property type="entry name" value="PROKAR_LIPOPROTEIN"/>
    <property type="match status" value="1"/>
</dbReference>
<name>A0A6P1ZI88_9BACT</name>
<proteinExistence type="predicted"/>
<evidence type="ECO:0000313" key="2">
    <source>
        <dbReference type="EMBL" id="TVM33356.1"/>
    </source>
</evidence>
<evidence type="ECO:0008006" key="4">
    <source>
        <dbReference type="Google" id="ProtNLM"/>
    </source>
</evidence>
<evidence type="ECO:0000256" key="1">
    <source>
        <dbReference type="SAM" id="SignalP"/>
    </source>
</evidence>
<feature type="signal peptide" evidence="1">
    <location>
        <begin position="1"/>
        <end position="19"/>
    </location>
</feature>
<dbReference type="EMBL" id="QMIF01000007">
    <property type="protein sequence ID" value="TVM33356.1"/>
    <property type="molecule type" value="Genomic_DNA"/>
</dbReference>
<sequence>MKTRALLAVSCLLFAAACASDPASVKDTVLDKARQWFAAASNETVRLDDDAFQMVHLRSGETAYLVGAVFEDRSRNAKASTLLVRPDTQEAREVQRIIRKFHVEDFNGDGVSEVLADTHARWGGWDGGTWSIIQFDGWEPVILHQAEYFETDAAWEAVGLIHECIDTTWRFHARGNATCLAEQTRVQKDEQTSEVTAAYLFQRSGVAPMDFGECESWPARKDLSTDLVAEKE</sequence>
<dbReference type="RefSeq" id="WP_144305578.1">
    <property type="nucleotide sequence ID" value="NZ_QMIF01000007.1"/>
</dbReference>
<organism evidence="2 3">
    <name type="scientific">Oceanidesulfovibrio marinus</name>
    <dbReference type="NCBI Taxonomy" id="370038"/>
    <lineage>
        <taxon>Bacteria</taxon>
        <taxon>Pseudomonadati</taxon>
        <taxon>Thermodesulfobacteriota</taxon>
        <taxon>Desulfovibrionia</taxon>
        <taxon>Desulfovibrionales</taxon>
        <taxon>Desulfovibrionaceae</taxon>
        <taxon>Oceanidesulfovibrio</taxon>
    </lineage>
</organism>
<evidence type="ECO:0000313" key="3">
    <source>
        <dbReference type="Proteomes" id="UP000434052"/>
    </source>
</evidence>
<comment type="caution">
    <text evidence="2">The sequence shown here is derived from an EMBL/GenBank/DDBJ whole genome shotgun (WGS) entry which is preliminary data.</text>
</comment>